<evidence type="ECO:0000313" key="2">
    <source>
        <dbReference type="Proteomes" id="UP000005226"/>
    </source>
</evidence>
<dbReference type="Proteomes" id="UP000005226">
    <property type="component" value="Chromosome 4"/>
</dbReference>
<accession>A0A3B5KM80</accession>
<protein>
    <submittedName>
        <fullName evidence="1">Uncharacterized protein</fullName>
    </submittedName>
</protein>
<sequence>VVPLSIIDFLVDRPGFGGSRAHIQQQVQMAIQHLDGKEIHPGSLGNLGIFRLLLGLPVAEEQKAVGLRGAEVKRDGARLLGVPLVENYERLGCLERDGVQGSHVLTLEGHGAVDLHLGIAQLGQPGQFESHVIVFVHNLERIK</sequence>
<keyword evidence="2" id="KW-1185">Reference proteome</keyword>
<dbReference type="InParanoid" id="A0A3B5KM80"/>
<dbReference type="AlphaFoldDB" id="A0A3B5KM80"/>
<reference evidence="1" key="3">
    <citation type="submission" date="2025-09" db="UniProtKB">
        <authorList>
            <consortium name="Ensembl"/>
        </authorList>
    </citation>
    <scope>IDENTIFICATION</scope>
</reference>
<evidence type="ECO:0000313" key="1">
    <source>
        <dbReference type="Ensembl" id="ENSTRUP00000057170.2"/>
    </source>
</evidence>
<reference evidence="1" key="2">
    <citation type="submission" date="2025-08" db="UniProtKB">
        <authorList>
            <consortium name="Ensembl"/>
        </authorList>
    </citation>
    <scope>IDENTIFICATION</scope>
</reference>
<organism evidence="1 2">
    <name type="scientific">Takifugu rubripes</name>
    <name type="common">Japanese pufferfish</name>
    <name type="synonym">Fugu rubripes</name>
    <dbReference type="NCBI Taxonomy" id="31033"/>
    <lineage>
        <taxon>Eukaryota</taxon>
        <taxon>Metazoa</taxon>
        <taxon>Chordata</taxon>
        <taxon>Craniata</taxon>
        <taxon>Vertebrata</taxon>
        <taxon>Euteleostomi</taxon>
        <taxon>Actinopterygii</taxon>
        <taxon>Neopterygii</taxon>
        <taxon>Teleostei</taxon>
        <taxon>Neoteleostei</taxon>
        <taxon>Acanthomorphata</taxon>
        <taxon>Eupercaria</taxon>
        <taxon>Tetraodontiformes</taxon>
        <taxon>Tetradontoidea</taxon>
        <taxon>Tetraodontidae</taxon>
        <taxon>Takifugu</taxon>
    </lineage>
</organism>
<name>A0A3B5KM80_TAKRU</name>
<dbReference type="GeneTree" id="ENSGT00940000177029"/>
<proteinExistence type="predicted"/>
<dbReference type="OMA" id="HSAMDFH"/>
<dbReference type="Ensembl" id="ENSTRUT00000049421.2">
    <property type="protein sequence ID" value="ENSTRUP00000057170.2"/>
    <property type="gene ID" value="ENSTRUG00000019977.2"/>
</dbReference>
<reference evidence="1 2" key="1">
    <citation type="journal article" date="2011" name="Genome Biol. Evol.">
        <title>Integration of the genetic map and genome assembly of fugu facilitates insights into distinct features of genome evolution in teleosts and mammals.</title>
        <authorList>
            <person name="Kai W."/>
            <person name="Kikuchi K."/>
            <person name="Tohari S."/>
            <person name="Chew A.K."/>
            <person name="Tay A."/>
            <person name="Fujiwara A."/>
            <person name="Hosoya S."/>
            <person name="Suetake H."/>
            <person name="Naruse K."/>
            <person name="Brenner S."/>
            <person name="Suzuki Y."/>
            <person name="Venkatesh B."/>
        </authorList>
    </citation>
    <scope>NUCLEOTIDE SEQUENCE [LARGE SCALE GENOMIC DNA]</scope>
</reference>